<evidence type="ECO:0000259" key="3">
    <source>
        <dbReference type="PROSITE" id="PS50977"/>
    </source>
</evidence>
<protein>
    <submittedName>
        <fullName evidence="4">TetR/AcrR family transcriptional regulator</fullName>
    </submittedName>
</protein>
<name>A0ABP5AHY4_9ACTN</name>
<keyword evidence="5" id="KW-1185">Reference proteome</keyword>
<dbReference type="InterPro" id="IPR050109">
    <property type="entry name" value="HTH-type_TetR-like_transc_reg"/>
</dbReference>
<dbReference type="SUPFAM" id="SSF46689">
    <property type="entry name" value="Homeodomain-like"/>
    <property type="match status" value="1"/>
</dbReference>
<dbReference type="Pfam" id="PF14246">
    <property type="entry name" value="TetR_C_7"/>
    <property type="match status" value="1"/>
</dbReference>
<feature type="DNA-binding region" description="H-T-H motif" evidence="2">
    <location>
        <begin position="39"/>
        <end position="58"/>
    </location>
</feature>
<dbReference type="Pfam" id="PF00440">
    <property type="entry name" value="TetR_N"/>
    <property type="match status" value="1"/>
</dbReference>
<dbReference type="InterPro" id="IPR009057">
    <property type="entry name" value="Homeodomain-like_sf"/>
</dbReference>
<dbReference type="Proteomes" id="UP001501303">
    <property type="component" value="Unassembled WGS sequence"/>
</dbReference>
<dbReference type="InterPro" id="IPR001647">
    <property type="entry name" value="HTH_TetR"/>
</dbReference>
<feature type="domain" description="HTH tetR-type" evidence="3">
    <location>
        <begin position="16"/>
        <end position="76"/>
    </location>
</feature>
<gene>
    <name evidence="4" type="ORF">GCM10009716_23480</name>
</gene>
<organism evidence="4 5">
    <name type="scientific">Streptomyces sodiiphilus</name>
    <dbReference type="NCBI Taxonomy" id="226217"/>
    <lineage>
        <taxon>Bacteria</taxon>
        <taxon>Bacillati</taxon>
        <taxon>Actinomycetota</taxon>
        <taxon>Actinomycetes</taxon>
        <taxon>Kitasatosporales</taxon>
        <taxon>Streptomycetaceae</taxon>
        <taxon>Streptomyces</taxon>
    </lineage>
</organism>
<comment type="caution">
    <text evidence="4">The sequence shown here is derived from an EMBL/GenBank/DDBJ whole genome shotgun (WGS) entry which is preliminary data.</text>
</comment>
<dbReference type="RefSeq" id="WP_344261268.1">
    <property type="nucleotide sequence ID" value="NZ_BAAAMJ010000021.1"/>
</dbReference>
<dbReference type="PANTHER" id="PTHR30055:SF146">
    <property type="entry name" value="HTH-TYPE TRANSCRIPTIONAL DUAL REGULATOR CECR"/>
    <property type="match status" value="1"/>
</dbReference>
<evidence type="ECO:0000256" key="1">
    <source>
        <dbReference type="ARBA" id="ARBA00023125"/>
    </source>
</evidence>
<keyword evidence="1 2" id="KW-0238">DNA-binding</keyword>
<accession>A0ABP5AHY4</accession>
<evidence type="ECO:0000256" key="2">
    <source>
        <dbReference type="PROSITE-ProRule" id="PRU00335"/>
    </source>
</evidence>
<dbReference type="InterPro" id="IPR039536">
    <property type="entry name" value="TetR_C_Proteobacteria"/>
</dbReference>
<dbReference type="PROSITE" id="PS50977">
    <property type="entry name" value="HTH_TETR_2"/>
    <property type="match status" value="1"/>
</dbReference>
<dbReference type="Gene3D" id="1.10.357.10">
    <property type="entry name" value="Tetracycline Repressor, domain 2"/>
    <property type="match status" value="1"/>
</dbReference>
<dbReference type="EMBL" id="BAAAMJ010000021">
    <property type="protein sequence ID" value="GAA1913111.1"/>
    <property type="molecule type" value="Genomic_DNA"/>
</dbReference>
<sequence length="215" mass="23178">MNRQDKEPAGRGGGSGGKRRAVLDAARAVFGRVGYHAAGIDTIAAEARVSTRTIYNHFANKEQLFVTVVTESAARVADAHLAILEHHLGEVADLEADLVAFAQDWVRPRPEDAGHLALVRRIAVEGDDFPADLREAWRRAGPSRVRDALAERLTQLAERGMLRIDDGRTAARHFAALVSTGWSGAEGGPFPGEREAADAATAGVRAFLYGHLPRD</sequence>
<reference evidence="5" key="1">
    <citation type="journal article" date="2019" name="Int. J. Syst. Evol. Microbiol.">
        <title>The Global Catalogue of Microorganisms (GCM) 10K type strain sequencing project: providing services to taxonomists for standard genome sequencing and annotation.</title>
        <authorList>
            <consortium name="The Broad Institute Genomics Platform"/>
            <consortium name="The Broad Institute Genome Sequencing Center for Infectious Disease"/>
            <person name="Wu L."/>
            <person name="Ma J."/>
        </authorList>
    </citation>
    <scope>NUCLEOTIDE SEQUENCE [LARGE SCALE GENOMIC DNA]</scope>
    <source>
        <strain evidence="5">JCM 13581</strain>
    </source>
</reference>
<dbReference type="PANTHER" id="PTHR30055">
    <property type="entry name" value="HTH-TYPE TRANSCRIPTIONAL REGULATOR RUTR"/>
    <property type="match status" value="1"/>
</dbReference>
<dbReference type="PRINTS" id="PR00455">
    <property type="entry name" value="HTHTETR"/>
</dbReference>
<evidence type="ECO:0000313" key="4">
    <source>
        <dbReference type="EMBL" id="GAA1913111.1"/>
    </source>
</evidence>
<proteinExistence type="predicted"/>
<evidence type="ECO:0000313" key="5">
    <source>
        <dbReference type="Proteomes" id="UP001501303"/>
    </source>
</evidence>